<dbReference type="EMBL" id="PNHE01000001">
    <property type="protein sequence ID" value="PMC59231.1"/>
    <property type="molecule type" value="Genomic_DNA"/>
</dbReference>
<keyword evidence="3" id="KW-0812">Transmembrane</keyword>
<evidence type="ECO:0000256" key="1">
    <source>
        <dbReference type="ARBA" id="ARBA00004241"/>
    </source>
</evidence>
<dbReference type="GO" id="GO:0030420">
    <property type="term" value="P:establishment of competence for transformation"/>
    <property type="evidence" value="ECO:0007669"/>
    <property type="project" value="UniProtKB-KW"/>
</dbReference>
<keyword evidence="3" id="KW-0472">Membrane</keyword>
<dbReference type="PIRSF" id="PIRSF021292">
    <property type="entry name" value="Competence_ComGD"/>
    <property type="match status" value="1"/>
</dbReference>
<dbReference type="NCBIfam" id="NF040982">
    <property type="entry name" value="ComGD"/>
    <property type="match status" value="1"/>
</dbReference>
<protein>
    <submittedName>
        <fullName evidence="4">Prepilin-type N-terminal cleavage/methylation domain-containing protein</fullName>
    </submittedName>
</protein>
<keyword evidence="5" id="KW-1185">Reference proteome</keyword>
<keyword evidence="3" id="KW-1133">Transmembrane helix</keyword>
<organism evidence="4 5">
    <name type="scientific">Dolosicoccus paucivorans</name>
    <dbReference type="NCBI Taxonomy" id="84521"/>
    <lineage>
        <taxon>Bacteria</taxon>
        <taxon>Bacillati</taxon>
        <taxon>Bacillota</taxon>
        <taxon>Bacilli</taxon>
        <taxon>Lactobacillales</taxon>
        <taxon>Aerococcaceae</taxon>
        <taxon>Dolosicoccus</taxon>
    </lineage>
</organism>
<dbReference type="InterPro" id="IPR012902">
    <property type="entry name" value="N_methyl_site"/>
</dbReference>
<comment type="subcellular location">
    <subcellularLocation>
        <location evidence="1">Cell surface</location>
    </subcellularLocation>
</comment>
<gene>
    <name evidence="4" type="ORF">CJ205_00560</name>
</gene>
<dbReference type="SUPFAM" id="SSF54523">
    <property type="entry name" value="Pili subunits"/>
    <property type="match status" value="1"/>
</dbReference>
<evidence type="ECO:0000313" key="4">
    <source>
        <dbReference type="EMBL" id="PMC59231.1"/>
    </source>
</evidence>
<sequence>MNKKGFTLLEMILVLSIVSLVTLTIHLIPANDWQTSMEARLYFEQLRAELEQAQQLAMTTGYQTVIHFDPSRNCVWLRPSSPYLERSQLFTPEPWQLMTTLRLNYLPTGRVGTFSQVNYRNTQTGEVLSITYQLGAGRFEVKRR</sequence>
<keyword evidence="2" id="KW-0178">Competence</keyword>
<feature type="transmembrane region" description="Helical" evidence="3">
    <location>
        <begin position="6"/>
        <end position="28"/>
    </location>
</feature>
<accession>A0A1G8IXS1</accession>
<comment type="caution">
    <text evidence="4">The sequence shown here is derived from an EMBL/GenBank/DDBJ whole genome shotgun (WGS) entry which is preliminary data.</text>
</comment>
<evidence type="ECO:0000313" key="5">
    <source>
        <dbReference type="Proteomes" id="UP000235682"/>
    </source>
</evidence>
<dbReference type="GO" id="GO:0009986">
    <property type="term" value="C:cell surface"/>
    <property type="evidence" value="ECO:0007669"/>
    <property type="project" value="UniProtKB-SubCell"/>
</dbReference>
<evidence type="ECO:0000256" key="2">
    <source>
        <dbReference type="ARBA" id="ARBA00023287"/>
    </source>
</evidence>
<dbReference type="InterPro" id="IPR016785">
    <property type="entry name" value="ComGD"/>
</dbReference>
<name>A0A1G8IXS1_9LACT</name>
<dbReference type="AlphaFoldDB" id="A0A1G8IXS1"/>
<proteinExistence type="predicted"/>
<dbReference type="Proteomes" id="UP000235682">
    <property type="component" value="Unassembled WGS sequence"/>
</dbReference>
<dbReference type="PROSITE" id="PS00409">
    <property type="entry name" value="PROKAR_NTER_METHYL"/>
    <property type="match status" value="1"/>
</dbReference>
<dbReference type="InterPro" id="IPR045584">
    <property type="entry name" value="Pilin-like"/>
</dbReference>
<reference evidence="4 5" key="1">
    <citation type="submission" date="2017-09" db="EMBL/GenBank/DDBJ databases">
        <title>Bacterial strain isolated from the female urinary microbiota.</title>
        <authorList>
            <person name="Thomas-White K."/>
            <person name="Kumar N."/>
            <person name="Forster S."/>
            <person name="Putonti C."/>
            <person name="Lawley T."/>
            <person name="Wolfe A.J."/>
        </authorList>
    </citation>
    <scope>NUCLEOTIDE SEQUENCE [LARGE SCALE GENOMIC DNA]</scope>
    <source>
        <strain evidence="4 5">UMB0852</strain>
    </source>
</reference>
<dbReference type="Pfam" id="PF07963">
    <property type="entry name" value="N_methyl"/>
    <property type="match status" value="1"/>
</dbReference>
<dbReference type="NCBIfam" id="TIGR02532">
    <property type="entry name" value="IV_pilin_GFxxxE"/>
    <property type="match status" value="1"/>
</dbReference>
<evidence type="ECO:0000256" key="3">
    <source>
        <dbReference type="SAM" id="Phobius"/>
    </source>
</evidence>
<dbReference type="STRING" id="84521.SAMN04487994_100270"/>
<dbReference type="RefSeq" id="WP_092083904.1">
    <property type="nucleotide sequence ID" value="NZ_FNEL01000002.1"/>
</dbReference>